<protein>
    <recommendedName>
        <fullName evidence="3">isochorismate synthase</fullName>
        <ecNumber evidence="3">5.4.4.2</ecNumber>
    </recommendedName>
    <alternativeName>
        <fullName evidence="5">Isochorismate mutase</fullName>
    </alternativeName>
</protein>
<dbReference type="GO" id="GO:0008909">
    <property type="term" value="F:isochorismate synthase activity"/>
    <property type="evidence" value="ECO:0007669"/>
    <property type="project" value="UniProtKB-EC"/>
</dbReference>
<evidence type="ECO:0000256" key="1">
    <source>
        <dbReference type="ARBA" id="ARBA00000799"/>
    </source>
</evidence>
<dbReference type="InterPro" id="IPR019999">
    <property type="entry name" value="Anth_synth_I-like"/>
</dbReference>
<keyword evidence="4 7" id="KW-0413">Isomerase</keyword>
<dbReference type="RefSeq" id="WP_263061764.1">
    <property type="nucleotide sequence ID" value="NZ_JAOUSE010000028.1"/>
</dbReference>
<dbReference type="Gene3D" id="3.60.120.10">
    <property type="entry name" value="Anthranilate synthase"/>
    <property type="match status" value="1"/>
</dbReference>
<evidence type="ECO:0000313" key="8">
    <source>
        <dbReference type="Proteomes" id="UP001208656"/>
    </source>
</evidence>
<name>A0ABT2WGA4_9BACI</name>
<dbReference type="InterPro" id="IPR005801">
    <property type="entry name" value="ADC_synthase"/>
</dbReference>
<gene>
    <name evidence="7" type="ORF">OEV82_09810</name>
</gene>
<reference evidence="7 8" key="1">
    <citation type="submission" date="2022-10" db="EMBL/GenBank/DDBJ databases">
        <title>Description of Fervidibacillus gen. nov. in the family Fervidibacillaceae fam. nov. with two species, Fervidibacillus albus sp. nov., and Fervidibacillus halotolerans sp. nov., isolated from tidal flat sediments.</title>
        <authorList>
            <person name="Kwon K.K."/>
            <person name="Yang S.-H."/>
        </authorList>
    </citation>
    <scope>NUCLEOTIDE SEQUENCE [LARGE SCALE GENOMIC DNA]</scope>
    <source>
        <strain evidence="7 8">DSM 23332</strain>
    </source>
</reference>
<evidence type="ECO:0000256" key="5">
    <source>
        <dbReference type="ARBA" id="ARBA00041564"/>
    </source>
</evidence>
<dbReference type="InterPro" id="IPR004561">
    <property type="entry name" value="IsoChor_synthase"/>
</dbReference>
<evidence type="ECO:0000256" key="3">
    <source>
        <dbReference type="ARBA" id="ARBA00012824"/>
    </source>
</evidence>
<dbReference type="NCBIfam" id="TIGR00543">
    <property type="entry name" value="isochor_syn"/>
    <property type="match status" value="1"/>
</dbReference>
<comment type="catalytic activity">
    <reaction evidence="1">
        <text>chorismate = isochorismate</text>
        <dbReference type="Rhea" id="RHEA:18985"/>
        <dbReference type="ChEBI" id="CHEBI:29748"/>
        <dbReference type="ChEBI" id="CHEBI:29780"/>
        <dbReference type="EC" id="5.4.4.2"/>
    </reaction>
</comment>
<dbReference type="Proteomes" id="UP001208656">
    <property type="component" value="Unassembled WGS sequence"/>
</dbReference>
<proteinExistence type="inferred from homology"/>
<dbReference type="InterPro" id="IPR015890">
    <property type="entry name" value="Chorismate_C"/>
</dbReference>
<evidence type="ECO:0000256" key="4">
    <source>
        <dbReference type="ARBA" id="ARBA00023235"/>
    </source>
</evidence>
<accession>A0ABT2WGA4</accession>
<dbReference type="PANTHER" id="PTHR42839">
    <property type="entry name" value="ISOCHORISMATE SYNTHASE ENTC"/>
    <property type="match status" value="1"/>
</dbReference>
<organism evidence="7 8">
    <name type="scientific">Pallidibacillus thermolactis</name>
    <dbReference type="NCBI Taxonomy" id="251051"/>
    <lineage>
        <taxon>Bacteria</taxon>
        <taxon>Bacillati</taxon>
        <taxon>Bacillota</taxon>
        <taxon>Bacilli</taxon>
        <taxon>Bacillales</taxon>
        <taxon>Bacillaceae</taxon>
        <taxon>Pallidibacillus</taxon>
    </lineage>
</organism>
<dbReference type="PRINTS" id="PR00095">
    <property type="entry name" value="ANTSNTHASEI"/>
</dbReference>
<dbReference type="PANTHER" id="PTHR42839:SF1">
    <property type="entry name" value="ISOCHORISMATE SYNTHASE MENF"/>
    <property type="match status" value="1"/>
</dbReference>
<comment type="similarity">
    <text evidence="2">Belongs to the isochorismate synthase family.</text>
</comment>
<dbReference type="EC" id="5.4.4.2" evidence="3"/>
<comment type="caution">
    <text evidence="7">The sequence shown here is derived from an EMBL/GenBank/DDBJ whole genome shotgun (WGS) entry which is preliminary data.</text>
</comment>
<dbReference type="Pfam" id="PF00425">
    <property type="entry name" value="Chorismate_bind"/>
    <property type="match status" value="1"/>
</dbReference>
<keyword evidence="8" id="KW-1185">Reference proteome</keyword>
<evidence type="ECO:0000256" key="2">
    <source>
        <dbReference type="ARBA" id="ARBA00005297"/>
    </source>
</evidence>
<dbReference type="SUPFAM" id="SSF56322">
    <property type="entry name" value="ADC synthase"/>
    <property type="match status" value="1"/>
</dbReference>
<evidence type="ECO:0000259" key="6">
    <source>
        <dbReference type="Pfam" id="PF00425"/>
    </source>
</evidence>
<dbReference type="EMBL" id="JAOUSE010000028">
    <property type="protein sequence ID" value="MCU9594730.1"/>
    <property type="molecule type" value="Genomic_DNA"/>
</dbReference>
<sequence length="476" mass="54681">MNVGIKHMINIENLINSGVEKARKNKHDVIVSYVEKLDGIDAFQFIHSNIDHFVNENFYWQDAHSNLLIAGLGAAMTMNITDINNRYENISEEWQLLVERSIINNPYPKVTGVGPVLFGGFSFDYVNKESNLWKNFSHGIFYVPKYMVTNVNSQSYFTMNIICTPDGMREEDIEQILKERNFILQNSNVNNKFQVKEKMSLPNVIEKNSSLWVQQVRKAIHLLNQEYAKKVVLARDLHLLFENEIDRVALLQNLRDQQKNSYIFSLTSNEDCFIGATPERLVKKEGKRMFSACVAGSAPRGKTEDDDERMKKELLNDEKNLGEHQFVVDMITEAFQQLCESISKAHSPQIMTNKDIHHLYTPVEGWAKDKKSIFDFVKELHPTPALGGTPTEVALQMIRDFELFERGMYAGPIGWVDYRHNGEFVVAIRSGLIRDREAVLFAGCGIVRDSNPEKEFVETKVKFRPMLRALGGNIYE</sequence>
<feature type="domain" description="Chorismate-utilising enzyme C-terminal" evidence="6">
    <location>
        <begin position="212"/>
        <end position="462"/>
    </location>
</feature>
<evidence type="ECO:0000313" key="7">
    <source>
        <dbReference type="EMBL" id="MCU9594730.1"/>
    </source>
</evidence>